<gene>
    <name evidence="1" type="ORF">HGB38_35265</name>
</gene>
<sequence length="59" mass="6583">MRISQNTRDLWAVQYRDCAAEPIDLDSDRARFILHTHAAHGGGCLPYLAAMAYSFGTEV</sequence>
<keyword evidence="2" id="KW-1185">Reference proteome</keyword>
<name>A0A7X6LBR8_9NOCA</name>
<dbReference type="AlphaFoldDB" id="A0A7X6LBR8"/>
<reference evidence="1 2" key="1">
    <citation type="submission" date="2020-04" db="EMBL/GenBank/DDBJ databases">
        <title>MicrobeNet Type strains.</title>
        <authorList>
            <person name="Nicholson A.C."/>
        </authorList>
    </citation>
    <scope>NUCLEOTIDE SEQUENCE [LARGE SCALE GENOMIC DNA]</scope>
    <source>
        <strain evidence="1 2">DSM 44956</strain>
    </source>
</reference>
<dbReference type="RefSeq" id="WP_062977803.1">
    <property type="nucleotide sequence ID" value="NZ_JAAXOS010000033.1"/>
</dbReference>
<evidence type="ECO:0000313" key="2">
    <source>
        <dbReference type="Proteomes" id="UP000540698"/>
    </source>
</evidence>
<proteinExistence type="predicted"/>
<evidence type="ECO:0000313" key="1">
    <source>
        <dbReference type="EMBL" id="NKY31410.1"/>
    </source>
</evidence>
<dbReference type="Proteomes" id="UP000540698">
    <property type="component" value="Unassembled WGS sequence"/>
</dbReference>
<comment type="caution">
    <text evidence="1">The sequence shown here is derived from an EMBL/GenBank/DDBJ whole genome shotgun (WGS) entry which is preliminary data.</text>
</comment>
<organism evidence="1 2">
    <name type="scientific">Nocardia gamkensis</name>
    <dbReference type="NCBI Taxonomy" id="352869"/>
    <lineage>
        <taxon>Bacteria</taxon>
        <taxon>Bacillati</taxon>
        <taxon>Actinomycetota</taxon>
        <taxon>Actinomycetes</taxon>
        <taxon>Mycobacteriales</taxon>
        <taxon>Nocardiaceae</taxon>
        <taxon>Nocardia</taxon>
    </lineage>
</organism>
<accession>A0A7X6LBR8</accession>
<protein>
    <submittedName>
        <fullName evidence="1">Uncharacterized protein</fullName>
    </submittedName>
</protein>
<dbReference type="EMBL" id="JAAXOS010000033">
    <property type="protein sequence ID" value="NKY31410.1"/>
    <property type="molecule type" value="Genomic_DNA"/>
</dbReference>